<keyword evidence="6 7" id="KW-0472">Membrane</keyword>
<protein>
    <submittedName>
        <fullName evidence="9">MFS transporter</fullName>
    </submittedName>
</protein>
<evidence type="ECO:0000256" key="2">
    <source>
        <dbReference type="ARBA" id="ARBA00022448"/>
    </source>
</evidence>
<dbReference type="Gene3D" id="1.20.1250.20">
    <property type="entry name" value="MFS general substrate transporter like domains"/>
    <property type="match status" value="2"/>
</dbReference>
<feature type="transmembrane region" description="Helical" evidence="7">
    <location>
        <begin position="308"/>
        <end position="325"/>
    </location>
</feature>
<dbReference type="InterPro" id="IPR020846">
    <property type="entry name" value="MFS_dom"/>
</dbReference>
<reference evidence="9" key="1">
    <citation type="submission" date="2021-10" db="EMBL/GenBank/DDBJ databases">
        <title>Collection of gut derived symbiotic bacterial strains cultured from healthy donors.</title>
        <authorList>
            <person name="Lin H."/>
            <person name="Littmann E."/>
            <person name="Claire K."/>
            <person name="Pamer E."/>
        </authorList>
    </citation>
    <scope>NUCLEOTIDE SEQUENCE</scope>
    <source>
        <strain evidence="9">MSK.7.16</strain>
    </source>
</reference>
<evidence type="ECO:0000256" key="1">
    <source>
        <dbReference type="ARBA" id="ARBA00004651"/>
    </source>
</evidence>
<evidence type="ECO:0000256" key="3">
    <source>
        <dbReference type="ARBA" id="ARBA00022475"/>
    </source>
</evidence>
<dbReference type="GO" id="GO:0022857">
    <property type="term" value="F:transmembrane transporter activity"/>
    <property type="evidence" value="ECO:0007669"/>
    <property type="project" value="InterPro"/>
</dbReference>
<dbReference type="InterPro" id="IPR000849">
    <property type="entry name" value="Sugar_P_transporter"/>
</dbReference>
<evidence type="ECO:0000313" key="9">
    <source>
        <dbReference type="EMBL" id="MCB6827138.1"/>
    </source>
</evidence>
<feature type="transmembrane region" description="Helical" evidence="7">
    <location>
        <begin position="331"/>
        <end position="353"/>
    </location>
</feature>
<organism evidence="9 10">
    <name type="scientific">Megamonas funiformis</name>
    <dbReference type="NCBI Taxonomy" id="437897"/>
    <lineage>
        <taxon>Bacteria</taxon>
        <taxon>Bacillati</taxon>
        <taxon>Bacillota</taxon>
        <taxon>Negativicutes</taxon>
        <taxon>Selenomonadales</taxon>
        <taxon>Selenomonadaceae</taxon>
        <taxon>Megamonas</taxon>
    </lineage>
</organism>
<comment type="subcellular location">
    <subcellularLocation>
        <location evidence="1">Cell membrane</location>
        <topology evidence="1">Multi-pass membrane protein</topology>
    </subcellularLocation>
</comment>
<keyword evidence="4 7" id="KW-0812">Transmembrane</keyword>
<dbReference type="GeneID" id="62777732"/>
<keyword evidence="3" id="KW-1003">Cell membrane</keyword>
<feature type="transmembrane region" description="Helical" evidence="7">
    <location>
        <begin position="165"/>
        <end position="188"/>
    </location>
</feature>
<sequence>MELNTNKKTNYRWIVCGFLWVAVAVNYVDRTALSAATPIIMKEFNIDGTEMGIIMAAFFWAYALLQVPMGYIADKFGQRIVYSIAVAWWSIAQMCIAVCSSLFGFVTARLFLGVGEAGSYPCNVGVVSKWFPKHERSRATAIFDSASKFGNAFAMPVVVGLITMFTWHAPFLIFGAIGIVWAILWWFFYNDPRKSKYTNKAEVAYIEQDGSAVIEDVNCKSTMKWYQLLKYRNVQAMCLGFFILNYILYFFITWFPTYLVEERGMQFSQMGMAASVPFIAAVCGSLIAGILADKLLMKGWSVTKTRKTLLVIGILLATSVGFAAFVESNVIVIALLAVANFGCAVTGAMQWCLASDVAPKNMSSQLAGIQNCVANFGGVASPIVAGAILSATNSFQIALYTYGITAVIGALIYGCYLGKIEQIKVPEK</sequence>
<feature type="transmembrane region" description="Helical" evidence="7">
    <location>
        <begin position="275"/>
        <end position="296"/>
    </location>
</feature>
<evidence type="ECO:0000256" key="6">
    <source>
        <dbReference type="ARBA" id="ARBA00023136"/>
    </source>
</evidence>
<comment type="caution">
    <text evidence="9">The sequence shown here is derived from an EMBL/GenBank/DDBJ whole genome shotgun (WGS) entry which is preliminary data.</text>
</comment>
<dbReference type="EMBL" id="JAJCGD010000001">
    <property type="protein sequence ID" value="MCB6827138.1"/>
    <property type="molecule type" value="Genomic_DNA"/>
</dbReference>
<dbReference type="PANTHER" id="PTHR11662">
    <property type="entry name" value="SOLUTE CARRIER FAMILY 17"/>
    <property type="match status" value="1"/>
</dbReference>
<feature type="transmembrane region" description="Helical" evidence="7">
    <location>
        <begin position="80"/>
        <end position="106"/>
    </location>
</feature>
<dbReference type="SUPFAM" id="SSF103473">
    <property type="entry name" value="MFS general substrate transporter"/>
    <property type="match status" value="1"/>
</dbReference>
<keyword evidence="5 7" id="KW-1133">Transmembrane helix</keyword>
<feature type="transmembrane region" description="Helical" evidence="7">
    <location>
        <begin position="397"/>
        <end position="418"/>
    </location>
</feature>
<name>A0AAW4U7T6_9FIRM</name>
<evidence type="ECO:0000313" key="10">
    <source>
        <dbReference type="Proteomes" id="UP001198190"/>
    </source>
</evidence>
<gene>
    <name evidence="9" type="ORF">LIY65_00395</name>
</gene>
<dbReference type="InterPro" id="IPR036259">
    <property type="entry name" value="MFS_trans_sf"/>
</dbReference>
<dbReference type="GO" id="GO:0005886">
    <property type="term" value="C:plasma membrane"/>
    <property type="evidence" value="ECO:0007669"/>
    <property type="project" value="UniProtKB-SubCell"/>
</dbReference>
<feature type="transmembrane region" description="Helical" evidence="7">
    <location>
        <begin position="51"/>
        <end position="73"/>
    </location>
</feature>
<feature type="domain" description="Major facilitator superfamily (MFS) profile" evidence="8">
    <location>
        <begin position="15"/>
        <end position="421"/>
    </location>
</feature>
<proteinExistence type="predicted"/>
<evidence type="ECO:0000259" key="8">
    <source>
        <dbReference type="PROSITE" id="PS50850"/>
    </source>
</evidence>
<feature type="transmembrane region" description="Helical" evidence="7">
    <location>
        <begin position="12"/>
        <end position="28"/>
    </location>
</feature>
<dbReference type="PROSITE" id="PS50850">
    <property type="entry name" value="MFS"/>
    <property type="match status" value="1"/>
</dbReference>
<accession>A0AAW4U7T6</accession>
<dbReference type="Pfam" id="PF07690">
    <property type="entry name" value="MFS_1"/>
    <property type="match status" value="1"/>
</dbReference>
<dbReference type="PANTHER" id="PTHR11662:SF399">
    <property type="entry name" value="FI19708P1-RELATED"/>
    <property type="match status" value="1"/>
</dbReference>
<keyword evidence="2" id="KW-0813">Transport</keyword>
<feature type="transmembrane region" description="Helical" evidence="7">
    <location>
        <begin position="234"/>
        <end position="255"/>
    </location>
</feature>
<dbReference type="Proteomes" id="UP001198190">
    <property type="component" value="Unassembled WGS sequence"/>
</dbReference>
<evidence type="ECO:0000256" key="7">
    <source>
        <dbReference type="SAM" id="Phobius"/>
    </source>
</evidence>
<dbReference type="CDD" id="cd17319">
    <property type="entry name" value="MFS_ExuT_GudP_like"/>
    <property type="match status" value="1"/>
</dbReference>
<dbReference type="InterPro" id="IPR050382">
    <property type="entry name" value="MFS_Na/Anion_cotransporter"/>
</dbReference>
<feature type="transmembrane region" description="Helical" evidence="7">
    <location>
        <begin position="373"/>
        <end position="391"/>
    </location>
</feature>
<dbReference type="PIRSF" id="PIRSF002808">
    <property type="entry name" value="Hexose_phosphate_transp"/>
    <property type="match status" value="1"/>
</dbReference>
<evidence type="ECO:0000256" key="5">
    <source>
        <dbReference type="ARBA" id="ARBA00022989"/>
    </source>
</evidence>
<dbReference type="AlphaFoldDB" id="A0AAW4U7T6"/>
<dbReference type="InterPro" id="IPR011701">
    <property type="entry name" value="MFS"/>
</dbReference>
<evidence type="ECO:0000256" key="4">
    <source>
        <dbReference type="ARBA" id="ARBA00022692"/>
    </source>
</evidence>
<dbReference type="RefSeq" id="WP_008538924.1">
    <property type="nucleotide sequence ID" value="NZ_CAKXQN010000001.1"/>
</dbReference>